<dbReference type="InterPro" id="IPR006097">
    <property type="entry name" value="Glu/Leu/Phe/Val/Trp_DH_dimer"/>
</dbReference>
<dbReference type="GO" id="GO:0004352">
    <property type="term" value="F:glutamate dehydrogenase (NAD+) activity"/>
    <property type="evidence" value="ECO:0007669"/>
    <property type="project" value="TreeGrafter"/>
</dbReference>
<dbReference type="InterPro" id="IPR033524">
    <property type="entry name" value="Glu/Leu/Phe/Val_DH_AS"/>
</dbReference>
<organism evidence="11 12">
    <name type="scientific">Marinobacter daqiaonensis</name>
    <dbReference type="NCBI Taxonomy" id="650891"/>
    <lineage>
        <taxon>Bacteria</taxon>
        <taxon>Pseudomonadati</taxon>
        <taxon>Pseudomonadota</taxon>
        <taxon>Gammaproteobacteria</taxon>
        <taxon>Pseudomonadales</taxon>
        <taxon>Marinobacteraceae</taxon>
        <taxon>Marinobacter</taxon>
    </lineage>
</organism>
<evidence type="ECO:0000256" key="8">
    <source>
        <dbReference type="PIRSR" id="PIRSR000185-3"/>
    </source>
</evidence>
<dbReference type="PRINTS" id="PR00082">
    <property type="entry name" value="GLFDHDRGNASE"/>
</dbReference>
<dbReference type="Proteomes" id="UP000198644">
    <property type="component" value="Unassembled WGS sequence"/>
</dbReference>
<comment type="function">
    <text evidence="1">Catalyzes the reversible oxidative deamination of glutamate to alpha-ketoglutarate and ammonia.</text>
</comment>
<dbReference type="GO" id="GO:0006538">
    <property type="term" value="P:L-glutamate catabolic process"/>
    <property type="evidence" value="ECO:0007669"/>
    <property type="project" value="TreeGrafter"/>
</dbReference>
<feature type="active site" description="Proton donor" evidence="6">
    <location>
        <position position="104"/>
    </location>
</feature>
<feature type="domain" description="Glutamate/phenylalanine/leucine/valine/L-tryptophan dehydrogenase C-terminal" evidence="10">
    <location>
        <begin position="181"/>
        <end position="411"/>
    </location>
</feature>
<dbReference type="Gene3D" id="3.40.50.10860">
    <property type="entry name" value="Leucine Dehydrogenase, chain A, domain 1"/>
    <property type="match status" value="1"/>
</dbReference>
<evidence type="ECO:0000313" key="11">
    <source>
        <dbReference type="EMBL" id="SFR53864.1"/>
    </source>
</evidence>
<evidence type="ECO:0000256" key="7">
    <source>
        <dbReference type="PIRSR" id="PIRSR000185-2"/>
    </source>
</evidence>
<name>A0A1I6HHL9_9GAMM</name>
<evidence type="ECO:0000256" key="2">
    <source>
        <dbReference type="ARBA" id="ARBA00006382"/>
    </source>
</evidence>
<keyword evidence="7" id="KW-0520">NAD</keyword>
<dbReference type="SMART" id="SM00839">
    <property type="entry name" value="ELFV_dehydrog"/>
    <property type="match status" value="1"/>
</dbReference>
<evidence type="ECO:0000256" key="6">
    <source>
        <dbReference type="PIRSR" id="PIRSR000185-1"/>
    </source>
</evidence>
<dbReference type="GO" id="GO:0000166">
    <property type="term" value="F:nucleotide binding"/>
    <property type="evidence" value="ECO:0007669"/>
    <property type="project" value="UniProtKB-KW"/>
</dbReference>
<dbReference type="AlphaFoldDB" id="A0A1I6HHL9"/>
<evidence type="ECO:0000256" key="3">
    <source>
        <dbReference type="ARBA" id="ARBA00023002"/>
    </source>
</evidence>
<dbReference type="GO" id="GO:0004354">
    <property type="term" value="F:glutamate dehydrogenase (NADP+) activity"/>
    <property type="evidence" value="ECO:0007669"/>
    <property type="project" value="UniProtKB-EC"/>
</dbReference>
<dbReference type="PIRSF" id="PIRSF000185">
    <property type="entry name" value="Glu_DH"/>
    <property type="match status" value="1"/>
</dbReference>
<dbReference type="SUPFAM" id="SSF53223">
    <property type="entry name" value="Aminoacid dehydrogenase-like, N-terminal domain"/>
    <property type="match status" value="1"/>
</dbReference>
<keyword evidence="12" id="KW-1185">Reference proteome</keyword>
<dbReference type="InterPro" id="IPR046346">
    <property type="entry name" value="Aminoacid_DH-like_N_sf"/>
</dbReference>
<evidence type="ECO:0000256" key="5">
    <source>
        <dbReference type="PIRNR" id="PIRNR000185"/>
    </source>
</evidence>
<gene>
    <name evidence="11" type="ORF">SAMN05216203_1244</name>
</gene>
<dbReference type="InterPro" id="IPR006095">
    <property type="entry name" value="Glu/Leu/Phe/Val/Trp_DH"/>
</dbReference>
<dbReference type="RefSeq" id="WP_092009844.1">
    <property type="nucleotide sequence ID" value="NZ_FOYW01000001.1"/>
</dbReference>
<dbReference type="SUPFAM" id="SSF51735">
    <property type="entry name" value="NAD(P)-binding Rossmann-fold domains"/>
    <property type="match status" value="1"/>
</dbReference>
<keyword evidence="3 5" id="KW-0560">Oxidoreductase</keyword>
<comment type="catalytic activity">
    <reaction evidence="4">
        <text>L-glutamate + NADP(+) + H2O = 2-oxoglutarate + NH4(+) + NADPH + H(+)</text>
        <dbReference type="Rhea" id="RHEA:11612"/>
        <dbReference type="ChEBI" id="CHEBI:15377"/>
        <dbReference type="ChEBI" id="CHEBI:15378"/>
        <dbReference type="ChEBI" id="CHEBI:16810"/>
        <dbReference type="ChEBI" id="CHEBI:28938"/>
        <dbReference type="ChEBI" id="CHEBI:29985"/>
        <dbReference type="ChEBI" id="CHEBI:57783"/>
        <dbReference type="ChEBI" id="CHEBI:58349"/>
        <dbReference type="EC" id="1.4.1.4"/>
    </reaction>
</comment>
<evidence type="ECO:0000313" key="12">
    <source>
        <dbReference type="Proteomes" id="UP000198644"/>
    </source>
</evidence>
<keyword evidence="7" id="KW-0547">Nucleotide-binding</keyword>
<sequence length="413" mass="44672">MAYDFLEQSTRLMKQAAEIGEINPDVVELLSGPGRLIAFRIPLKMDDGSSRVFDAYRVCHTDALGPTRDGTRISPDLNLDECKALALVMSIKHAAGRIPAGGGKGGIAADPGKLSKQEFERLCRAYIRYLRPSGPDCDVPGADVGTDMQSMAWMLDEYEQITGHHAPAAVNDKPPILGGTLGGYEATGLGVFEVFEAAAEQIDFKLEGARVAIQGFGQVGSVAAKAFQDAGCKVIAIREIDAGVYSEDGLDIDKLLEYREENGSLEDFPDADSISNEDLLTCDCDVLVPAALQGVITKEVAENVKARMVVEAANSPTTLEADEILLERGVTVVPDVLANAGSVHLCQMERTQGLSDDYWGAETISEQRRRRLVHSYQKAAEIAEEHGIKSVRLGAWIHALKRIEEAVLARGWC</sequence>
<feature type="site" description="Important for catalysis" evidence="8">
    <location>
        <position position="143"/>
    </location>
</feature>
<dbReference type="InterPro" id="IPR033922">
    <property type="entry name" value="NAD_bind_Glu_DH"/>
</dbReference>
<comment type="similarity">
    <text evidence="2 5 9">Belongs to the Glu/Leu/Phe/Val dehydrogenases family.</text>
</comment>
<dbReference type="CDD" id="cd01076">
    <property type="entry name" value="NAD_bind_1_Glu_DH"/>
    <property type="match status" value="1"/>
</dbReference>
<dbReference type="Gene3D" id="3.40.50.720">
    <property type="entry name" value="NAD(P)-binding Rossmann-like Domain"/>
    <property type="match status" value="1"/>
</dbReference>
<dbReference type="InterPro" id="IPR014362">
    <property type="entry name" value="Glu_DH"/>
</dbReference>
<dbReference type="Pfam" id="PF02812">
    <property type="entry name" value="ELFV_dehydrog_N"/>
    <property type="match status" value="1"/>
</dbReference>
<dbReference type="InterPro" id="IPR036291">
    <property type="entry name" value="NAD(P)-bd_dom_sf"/>
</dbReference>
<accession>A0A1I6HHL9</accession>
<dbReference type="InterPro" id="IPR006096">
    <property type="entry name" value="Glu/Leu/Phe/Val/Trp_DH_C"/>
</dbReference>
<dbReference type="OrthoDB" id="9803297at2"/>
<dbReference type="PANTHER" id="PTHR11606">
    <property type="entry name" value="GLUTAMATE DEHYDROGENASE"/>
    <property type="match status" value="1"/>
</dbReference>
<dbReference type="Pfam" id="PF00208">
    <property type="entry name" value="ELFV_dehydrog"/>
    <property type="match status" value="1"/>
</dbReference>
<feature type="binding site" evidence="7">
    <location>
        <position position="92"/>
    </location>
    <ligand>
        <name>substrate</name>
    </ligand>
</feature>
<dbReference type="PANTHER" id="PTHR11606:SF13">
    <property type="entry name" value="GLUTAMATE DEHYDROGENASE 1, MITOCHONDRIAL"/>
    <property type="match status" value="1"/>
</dbReference>
<evidence type="ECO:0000256" key="1">
    <source>
        <dbReference type="ARBA" id="ARBA00003868"/>
    </source>
</evidence>
<protein>
    <recommendedName>
        <fullName evidence="5">Glutamate dehydrogenase</fullName>
    </recommendedName>
</protein>
<reference evidence="11 12" key="1">
    <citation type="submission" date="2016-10" db="EMBL/GenBank/DDBJ databases">
        <authorList>
            <person name="de Groot N.N."/>
        </authorList>
    </citation>
    <scope>NUCLEOTIDE SEQUENCE [LARGE SCALE GENOMIC DNA]</scope>
    <source>
        <strain evidence="11 12">CGMCC 1.9167</strain>
    </source>
</reference>
<proteinExistence type="inferred from homology"/>
<dbReference type="EMBL" id="FOYW01000001">
    <property type="protein sequence ID" value="SFR53864.1"/>
    <property type="molecule type" value="Genomic_DNA"/>
</dbReference>
<dbReference type="STRING" id="650891.SAMN05216203_1244"/>
<evidence type="ECO:0000256" key="4">
    <source>
        <dbReference type="ARBA" id="ARBA00048584"/>
    </source>
</evidence>
<dbReference type="PROSITE" id="PS00074">
    <property type="entry name" value="GLFV_DEHYDROGENASE"/>
    <property type="match status" value="1"/>
</dbReference>
<feature type="binding site" evidence="7">
    <location>
        <position position="187"/>
    </location>
    <ligand>
        <name>NAD(+)</name>
        <dbReference type="ChEBI" id="CHEBI:57540"/>
    </ligand>
</feature>
<evidence type="ECO:0000259" key="10">
    <source>
        <dbReference type="SMART" id="SM00839"/>
    </source>
</evidence>
<evidence type="ECO:0000256" key="9">
    <source>
        <dbReference type="RuleBase" id="RU004417"/>
    </source>
</evidence>